<evidence type="ECO:0000256" key="1">
    <source>
        <dbReference type="ARBA" id="ARBA00002689"/>
    </source>
</evidence>
<keyword evidence="8" id="KW-0472">Membrane</keyword>
<name>A0AAW1QFB6_9CHLO</name>
<dbReference type="Pfam" id="PF04418">
    <property type="entry name" value="DUF543"/>
    <property type="match status" value="1"/>
</dbReference>
<keyword evidence="4" id="KW-0812">Transmembrane</keyword>
<evidence type="ECO:0008006" key="11">
    <source>
        <dbReference type="Google" id="ProtNLM"/>
    </source>
</evidence>
<keyword evidence="10" id="KW-1185">Reference proteome</keyword>
<proteinExistence type="inferred from homology"/>
<keyword evidence="7" id="KW-0496">Mitochondrion</keyword>
<keyword evidence="5" id="KW-0999">Mitochondrion inner membrane</keyword>
<dbReference type="Proteomes" id="UP001489004">
    <property type="component" value="Unassembled WGS sequence"/>
</dbReference>
<comment type="similarity">
    <text evidence="3">Belongs to the MICOS complex subunit Mic10 family.</text>
</comment>
<accession>A0AAW1QFB6</accession>
<dbReference type="GO" id="GO:0061617">
    <property type="term" value="C:MICOS complex"/>
    <property type="evidence" value="ECO:0007669"/>
    <property type="project" value="InterPro"/>
</dbReference>
<evidence type="ECO:0000256" key="8">
    <source>
        <dbReference type="ARBA" id="ARBA00023136"/>
    </source>
</evidence>
<evidence type="ECO:0000256" key="2">
    <source>
        <dbReference type="ARBA" id="ARBA00004434"/>
    </source>
</evidence>
<evidence type="ECO:0000256" key="7">
    <source>
        <dbReference type="ARBA" id="ARBA00023128"/>
    </source>
</evidence>
<dbReference type="EMBL" id="JALJOR010000003">
    <property type="protein sequence ID" value="KAK9820110.1"/>
    <property type="molecule type" value="Genomic_DNA"/>
</dbReference>
<dbReference type="PANTHER" id="PTHR21304">
    <property type="entry name" value="MICOS COMPLEX SUBUNIT MIC10"/>
    <property type="match status" value="1"/>
</dbReference>
<evidence type="ECO:0000256" key="5">
    <source>
        <dbReference type="ARBA" id="ARBA00022792"/>
    </source>
</evidence>
<evidence type="ECO:0000256" key="4">
    <source>
        <dbReference type="ARBA" id="ARBA00022692"/>
    </source>
</evidence>
<sequence length="80" mass="8398">MSSSERPKEFYIDEKWDACIDLALRRVVYGGLAGGAAALVLFRGGGARAASLAFGTGFGAGSAYTDCQRELADTLPKPPK</sequence>
<evidence type="ECO:0000313" key="10">
    <source>
        <dbReference type="Proteomes" id="UP001489004"/>
    </source>
</evidence>
<evidence type="ECO:0000256" key="3">
    <source>
        <dbReference type="ARBA" id="ARBA00006792"/>
    </source>
</evidence>
<dbReference type="AlphaFoldDB" id="A0AAW1QFB6"/>
<dbReference type="InterPro" id="IPR007512">
    <property type="entry name" value="Mic10"/>
</dbReference>
<organism evidence="9 10">
    <name type="scientific">[Myrmecia] bisecta</name>
    <dbReference type="NCBI Taxonomy" id="41462"/>
    <lineage>
        <taxon>Eukaryota</taxon>
        <taxon>Viridiplantae</taxon>
        <taxon>Chlorophyta</taxon>
        <taxon>core chlorophytes</taxon>
        <taxon>Trebouxiophyceae</taxon>
        <taxon>Trebouxiales</taxon>
        <taxon>Trebouxiaceae</taxon>
        <taxon>Myrmecia</taxon>
    </lineage>
</organism>
<comment type="subcellular location">
    <subcellularLocation>
        <location evidence="2">Mitochondrion inner membrane</location>
        <topology evidence="2">Single-pass membrane protein</topology>
    </subcellularLocation>
</comment>
<comment type="caution">
    <text evidence="9">The sequence shown here is derived from an EMBL/GenBank/DDBJ whole genome shotgun (WGS) entry which is preliminary data.</text>
</comment>
<evidence type="ECO:0000256" key="6">
    <source>
        <dbReference type="ARBA" id="ARBA00022989"/>
    </source>
</evidence>
<gene>
    <name evidence="9" type="ORF">WJX72_006226</name>
</gene>
<evidence type="ECO:0000313" key="9">
    <source>
        <dbReference type="EMBL" id="KAK9820110.1"/>
    </source>
</evidence>
<dbReference type="PANTHER" id="PTHR21304:SF0">
    <property type="entry name" value="MICOS COMPLEX SUBUNIT MIC10"/>
    <property type="match status" value="1"/>
</dbReference>
<keyword evidence="6" id="KW-1133">Transmembrane helix</keyword>
<reference evidence="9 10" key="1">
    <citation type="journal article" date="2024" name="Nat. Commun.">
        <title>Phylogenomics reveals the evolutionary origins of lichenization in chlorophyte algae.</title>
        <authorList>
            <person name="Puginier C."/>
            <person name="Libourel C."/>
            <person name="Otte J."/>
            <person name="Skaloud P."/>
            <person name="Haon M."/>
            <person name="Grisel S."/>
            <person name="Petersen M."/>
            <person name="Berrin J.G."/>
            <person name="Delaux P.M."/>
            <person name="Dal Grande F."/>
            <person name="Keller J."/>
        </authorList>
    </citation>
    <scope>NUCLEOTIDE SEQUENCE [LARGE SCALE GENOMIC DNA]</scope>
    <source>
        <strain evidence="9 10">SAG 2043</strain>
    </source>
</reference>
<comment type="function">
    <text evidence="1">Component of the MICOS complex, a large protein complex of the mitochondrial inner membrane that plays crucial roles in the maintenance of crista junctions, inner membrane architecture, and formation of contact sites to the outer membrane.</text>
</comment>
<protein>
    <recommendedName>
        <fullName evidence="11">MICOS complex subunit MIC10</fullName>
    </recommendedName>
</protein>